<dbReference type="GO" id="GO:0003700">
    <property type="term" value="F:DNA-binding transcription factor activity"/>
    <property type="evidence" value="ECO:0007669"/>
    <property type="project" value="TreeGrafter"/>
</dbReference>
<dbReference type="FunFam" id="1.10.10.60:FF:000141">
    <property type="entry name" value="TetR family transcriptional regulator"/>
    <property type="match status" value="1"/>
</dbReference>
<reference evidence="6 8" key="1">
    <citation type="submission" date="2013-09" db="EMBL/GenBank/DDBJ databases">
        <title>High correlation between genotypes and phenotypes of environmental bacteria Comamonas testosteroni strains.</title>
        <authorList>
            <person name="Liu L."/>
            <person name="Zhu W."/>
            <person name="Xia X."/>
            <person name="Xu B."/>
            <person name="Luo M."/>
            <person name="Wang G."/>
        </authorList>
    </citation>
    <scope>NUCLEOTIDE SEQUENCE [LARGE SCALE GENOMIC DNA]</scope>
    <source>
        <strain evidence="6 8">JL40</strain>
    </source>
</reference>
<dbReference type="RefSeq" id="WP_034364761.1">
    <property type="nucleotide sequence ID" value="NZ_AWOR01000001.1"/>
</dbReference>
<keyword evidence="2 4" id="KW-0238">DNA-binding</keyword>
<protein>
    <submittedName>
        <fullName evidence="6">TetR family transcriptional regulator</fullName>
    </submittedName>
</protein>
<dbReference type="InterPro" id="IPR009057">
    <property type="entry name" value="Homeodomain-like_sf"/>
</dbReference>
<dbReference type="Proteomes" id="UP000029553">
    <property type="component" value="Unassembled WGS sequence"/>
</dbReference>
<keyword evidence="3" id="KW-0804">Transcription</keyword>
<evidence type="ECO:0000313" key="9">
    <source>
        <dbReference type="Proteomes" id="UP000037442"/>
    </source>
</evidence>
<dbReference type="GO" id="GO:0000976">
    <property type="term" value="F:transcription cis-regulatory region binding"/>
    <property type="evidence" value="ECO:0007669"/>
    <property type="project" value="TreeGrafter"/>
</dbReference>
<dbReference type="InterPro" id="IPR050109">
    <property type="entry name" value="HTH-type_TetR-like_transc_reg"/>
</dbReference>
<dbReference type="Pfam" id="PF00440">
    <property type="entry name" value="TetR_N"/>
    <property type="match status" value="1"/>
</dbReference>
<dbReference type="PRINTS" id="PR00455">
    <property type="entry name" value="HTHTETR"/>
</dbReference>
<evidence type="ECO:0000313" key="6">
    <source>
        <dbReference type="EMBL" id="KGH32120.1"/>
    </source>
</evidence>
<dbReference type="PATRIC" id="fig|285.49.peg.2546"/>
<comment type="caution">
    <text evidence="6">The sequence shown here is derived from an EMBL/GenBank/DDBJ whole genome shotgun (WGS) entry which is preliminary data.</text>
</comment>
<dbReference type="PROSITE" id="PS50977">
    <property type="entry name" value="HTH_TETR_2"/>
    <property type="match status" value="1"/>
</dbReference>
<sequence>MRTKTEEKRQAIIDVAAATFGELGFERTSMSEICTRLGGSKATLYNYFASKEALFLEVMFQASEADFQNTMLALQAGNDDAAQTLRNFGQRFLGLLYSPEVMSVRRLLVSEGGRSNIGQRCWDMGPARGNVAINAFLQQGIELRLLRYADTEVMRHHLLALLEAELLPRFMFQHLPAPTAQEIALCTERAVDAFMRVYGTPGGTQSESEPIRKSL</sequence>
<dbReference type="AlphaFoldDB" id="A0A096H3V7"/>
<reference evidence="9" key="2">
    <citation type="submission" date="2014-06" db="EMBL/GenBank/DDBJ databases">
        <title>Draft genome sequence of C. testosteroni WDL7.</title>
        <authorList>
            <person name="Wu Y."/>
            <person name="Seshan H."/>
            <person name="Arumugam K."/>
        </authorList>
    </citation>
    <scope>NUCLEOTIDE SEQUENCE [LARGE SCALE GENOMIC DNA]</scope>
    <source>
        <strain evidence="9">WDL7</strain>
    </source>
</reference>
<evidence type="ECO:0000256" key="2">
    <source>
        <dbReference type="ARBA" id="ARBA00023125"/>
    </source>
</evidence>
<dbReference type="Gene3D" id="1.10.10.60">
    <property type="entry name" value="Homeodomain-like"/>
    <property type="match status" value="1"/>
</dbReference>
<gene>
    <name evidence="7" type="ORF">GL58_12325</name>
    <name evidence="6" type="ORF">P353_02395</name>
</gene>
<dbReference type="EMBL" id="JNVD01000022">
    <property type="protein sequence ID" value="KOC20278.1"/>
    <property type="molecule type" value="Genomic_DNA"/>
</dbReference>
<reference evidence="7" key="3">
    <citation type="submission" date="2014-06" db="EMBL/GenBank/DDBJ databases">
        <title>Three species of the Botryosphaeriales overlap on five unrelated trees in China, with a novel species.</title>
        <authorList>
            <person name="Tian C."/>
            <person name="Fan X."/>
        </authorList>
    </citation>
    <scope>NUCLEOTIDE SEQUENCE</scope>
    <source>
        <strain evidence="7">WDL7</strain>
    </source>
</reference>
<organism evidence="6 8">
    <name type="scientific">Comamonas testosteroni</name>
    <name type="common">Pseudomonas testosteroni</name>
    <dbReference type="NCBI Taxonomy" id="285"/>
    <lineage>
        <taxon>Bacteria</taxon>
        <taxon>Pseudomonadati</taxon>
        <taxon>Pseudomonadota</taxon>
        <taxon>Betaproteobacteria</taxon>
        <taxon>Burkholderiales</taxon>
        <taxon>Comamonadaceae</taxon>
        <taxon>Comamonas</taxon>
    </lineage>
</organism>
<evidence type="ECO:0000256" key="4">
    <source>
        <dbReference type="PROSITE-ProRule" id="PRU00335"/>
    </source>
</evidence>
<dbReference type="InterPro" id="IPR001647">
    <property type="entry name" value="HTH_TetR"/>
</dbReference>
<dbReference type="InterPro" id="IPR039536">
    <property type="entry name" value="TetR_C_Proteobacteria"/>
</dbReference>
<dbReference type="Proteomes" id="UP000037442">
    <property type="component" value="Unassembled WGS sequence"/>
</dbReference>
<evidence type="ECO:0000313" key="8">
    <source>
        <dbReference type="Proteomes" id="UP000029553"/>
    </source>
</evidence>
<feature type="domain" description="HTH tetR-type" evidence="5">
    <location>
        <begin position="6"/>
        <end position="66"/>
    </location>
</feature>
<dbReference type="PANTHER" id="PTHR30055">
    <property type="entry name" value="HTH-TYPE TRANSCRIPTIONAL REGULATOR RUTR"/>
    <property type="match status" value="1"/>
</dbReference>
<accession>A0A096H3V7</accession>
<dbReference type="PANTHER" id="PTHR30055:SF119">
    <property type="entry name" value="NALC"/>
    <property type="match status" value="1"/>
</dbReference>
<dbReference type="Gene3D" id="1.10.357.10">
    <property type="entry name" value="Tetracycline Repressor, domain 2"/>
    <property type="match status" value="1"/>
</dbReference>
<dbReference type="Pfam" id="PF14246">
    <property type="entry name" value="TetR_C_7"/>
    <property type="match status" value="1"/>
</dbReference>
<evidence type="ECO:0000259" key="5">
    <source>
        <dbReference type="PROSITE" id="PS50977"/>
    </source>
</evidence>
<dbReference type="EMBL" id="AWOR01000001">
    <property type="protein sequence ID" value="KGH32120.1"/>
    <property type="molecule type" value="Genomic_DNA"/>
</dbReference>
<evidence type="ECO:0000256" key="3">
    <source>
        <dbReference type="ARBA" id="ARBA00023163"/>
    </source>
</evidence>
<dbReference type="SUPFAM" id="SSF46689">
    <property type="entry name" value="Homeodomain-like"/>
    <property type="match status" value="1"/>
</dbReference>
<feature type="DNA-binding region" description="H-T-H motif" evidence="4">
    <location>
        <begin position="29"/>
        <end position="48"/>
    </location>
</feature>
<name>A0A096H3V7_COMTE</name>
<evidence type="ECO:0000256" key="1">
    <source>
        <dbReference type="ARBA" id="ARBA00023015"/>
    </source>
</evidence>
<evidence type="ECO:0000313" key="7">
    <source>
        <dbReference type="EMBL" id="KOC20278.1"/>
    </source>
</evidence>
<keyword evidence="1" id="KW-0805">Transcription regulation</keyword>
<proteinExistence type="predicted"/>